<keyword evidence="2" id="KW-1185">Reference proteome</keyword>
<name>A0A5Q0C3Y1_9HYPH</name>
<accession>A0A5Q0C3Y1</accession>
<protein>
    <submittedName>
        <fullName evidence="1">Uncharacterized protein</fullName>
    </submittedName>
</protein>
<reference evidence="1 2" key="1">
    <citation type="submission" date="2019-08" db="EMBL/GenBank/DDBJ databases">
        <title>Prosopis cineraria nodule microbiome.</title>
        <authorList>
            <person name="Ali R."/>
            <person name="Chaluvadi S.R."/>
            <person name="Wang X."/>
        </authorList>
    </citation>
    <scope>NUCLEOTIDE SEQUENCE [LARGE SCALE GENOMIC DNA]</scope>
    <source>
        <strain evidence="1 2">BG7</strain>
    </source>
</reference>
<evidence type="ECO:0000313" key="2">
    <source>
        <dbReference type="Proteomes" id="UP000326881"/>
    </source>
</evidence>
<sequence length="65" mass="7120">MTNFTLKGILYGLKQRPGAPVSLAKQGMTAEIQCISCGKTFKRWSMLSSSITVCDECLPNKQTAH</sequence>
<dbReference type="AlphaFoldDB" id="A0A5Q0C3Y1"/>
<gene>
    <name evidence="1" type="ORF">FZ934_09315</name>
</gene>
<dbReference type="EMBL" id="CP043498">
    <property type="protein sequence ID" value="QFY60608.1"/>
    <property type="molecule type" value="Genomic_DNA"/>
</dbReference>
<dbReference type="KEGG" id="rgr:FZ934_09315"/>
<evidence type="ECO:0000313" key="1">
    <source>
        <dbReference type="EMBL" id="QFY60608.1"/>
    </source>
</evidence>
<proteinExistence type="predicted"/>
<organism evidence="1 2">
    <name type="scientific">Rhizobium grahamii</name>
    <dbReference type="NCBI Taxonomy" id="1120045"/>
    <lineage>
        <taxon>Bacteria</taxon>
        <taxon>Pseudomonadati</taxon>
        <taxon>Pseudomonadota</taxon>
        <taxon>Alphaproteobacteria</taxon>
        <taxon>Hyphomicrobiales</taxon>
        <taxon>Rhizobiaceae</taxon>
        <taxon>Rhizobium/Agrobacterium group</taxon>
        <taxon>Rhizobium</taxon>
    </lineage>
</organism>
<dbReference type="Proteomes" id="UP000326881">
    <property type="component" value="Chromosome"/>
</dbReference>